<feature type="compositionally biased region" description="Polar residues" evidence="1">
    <location>
        <begin position="258"/>
        <end position="273"/>
    </location>
</feature>
<evidence type="ECO:0000313" key="3">
    <source>
        <dbReference type="EMBL" id="TWT60212.1"/>
    </source>
</evidence>
<dbReference type="OrthoDB" id="9779903at2"/>
<evidence type="ECO:0000313" key="4">
    <source>
        <dbReference type="Proteomes" id="UP000316095"/>
    </source>
</evidence>
<dbReference type="Pfam" id="PF00149">
    <property type="entry name" value="Metallophos"/>
    <property type="match status" value="1"/>
</dbReference>
<dbReference type="PANTHER" id="PTHR47474:SF1">
    <property type="entry name" value="TYROSINE-PROTEIN PHOSPHATASE RLPH2"/>
    <property type="match status" value="1"/>
</dbReference>
<sequence>MQLLTEIEGSIAVIGDLHGQVEKLGIVLDRIQDAPDFDNRWVVFVGDFVDRGPETRETLDMVLEFIDYHPKTTAVAGNHDFAMCASLGLIDTPEYSNWAERWLDHYDAQTTFASYGVPFGELKELKAAVPQSHQDFLANLPWVIEHPDYLIVHAGLDPNSPTEMQLRILRQKDFSLNRPQWLCDKKFAEDPVPEDCRQTVISGHVWFRDVIFAPQKILCDTTGGREGDLSAVLMPERKVITSGRQRRSAAPLPMPTHSGPTDTETSRSWWKFW</sequence>
<feature type="domain" description="Calcineurin-like phosphoesterase" evidence="2">
    <location>
        <begin position="10"/>
        <end position="184"/>
    </location>
</feature>
<dbReference type="Gene3D" id="3.60.21.10">
    <property type="match status" value="1"/>
</dbReference>
<dbReference type="RefSeq" id="WP_146502364.1">
    <property type="nucleotide sequence ID" value="NZ_SJPG01000001.1"/>
</dbReference>
<dbReference type="SUPFAM" id="SSF56300">
    <property type="entry name" value="Metallo-dependent phosphatases"/>
    <property type="match status" value="1"/>
</dbReference>
<comment type="caution">
    <text evidence="3">The sequence shown here is derived from an EMBL/GenBank/DDBJ whole genome shotgun (WGS) entry which is preliminary data.</text>
</comment>
<dbReference type="GO" id="GO:0016787">
    <property type="term" value="F:hydrolase activity"/>
    <property type="evidence" value="ECO:0007669"/>
    <property type="project" value="InterPro"/>
</dbReference>
<dbReference type="EMBL" id="SJPG01000001">
    <property type="protein sequence ID" value="TWT60212.1"/>
    <property type="molecule type" value="Genomic_DNA"/>
</dbReference>
<accession>A0A5C5XE68</accession>
<dbReference type="InterPro" id="IPR004843">
    <property type="entry name" value="Calcineurin-like_PHP"/>
</dbReference>
<dbReference type="PANTHER" id="PTHR47474">
    <property type="entry name" value="TYROSINE-PROTEIN PHOSPHATASE RLPH2"/>
    <property type="match status" value="1"/>
</dbReference>
<name>A0A5C5XE68_9PLAN</name>
<dbReference type="InterPro" id="IPR029052">
    <property type="entry name" value="Metallo-depent_PP-like"/>
</dbReference>
<dbReference type="InterPro" id="IPR006186">
    <property type="entry name" value="Ser/Thr-sp_prot-phosphatase"/>
</dbReference>
<dbReference type="AlphaFoldDB" id="A0A5C5XE68"/>
<dbReference type="Proteomes" id="UP000316095">
    <property type="component" value="Unassembled WGS sequence"/>
</dbReference>
<organism evidence="3 4">
    <name type="scientific">Rubinisphaera italica</name>
    <dbReference type="NCBI Taxonomy" id="2527969"/>
    <lineage>
        <taxon>Bacteria</taxon>
        <taxon>Pseudomonadati</taxon>
        <taxon>Planctomycetota</taxon>
        <taxon>Planctomycetia</taxon>
        <taxon>Planctomycetales</taxon>
        <taxon>Planctomycetaceae</taxon>
        <taxon>Rubinisphaera</taxon>
    </lineage>
</organism>
<gene>
    <name evidence="3" type="ORF">Pan54_09260</name>
</gene>
<reference evidence="3 4" key="1">
    <citation type="submission" date="2019-02" db="EMBL/GenBank/DDBJ databases">
        <title>Deep-cultivation of Planctomycetes and their phenomic and genomic characterization uncovers novel biology.</title>
        <authorList>
            <person name="Wiegand S."/>
            <person name="Jogler M."/>
            <person name="Boedeker C."/>
            <person name="Pinto D."/>
            <person name="Vollmers J."/>
            <person name="Rivas-Marin E."/>
            <person name="Kohn T."/>
            <person name="Peeters S.H."/>
            <person name="Heuer A."/>
            <person name="Rast P."/>
            <person name="Oberbeckmann S."/>
            <person name="Bunk B."/>
            <person name="Jeske O."/>
            <person name="Meyerdierks A."/>
            <person name="Storesund J.E."/>
            <person name="Kallscheuer N."/>
            <person name="Luecker S."/>
            <person name="Lage O.M."/>
            <person name="Pohl T."/>
            <person name="Merkel B.J."/>
            <person name="Hornburger P."/>
            <person name="Mueller R.-W."/>
            <person name="Bruemmer F."/>
            <person name="Labrenz M."/>
            <person name="Spormann A.M."/>
            <person name="Op Den Camp H."/>
            <person name="Overmann J."/>
            <person name="Amann R."/>
            <person name="Jetten M.S.M."/>
            <person name="Mascher T."/>
            <person name="Medema M.H."/>
            <person name="Devos D.P."/>
            <person name="Kaster A.-K."/>
            <person name="Ovreas L."/>
            <person name="Rohde M."/>
            <person name="Galperin M.Y."/>
            <person name="Jogler C."/>
        </authorList>
    </citation>
    <scope>NUCLEOTIDE SEQUENCE [LARGE SCALE GENOMIC DNA]</scope>
    <source>
        <strain evidence="3 4">Pan54</strain>
    </source>
</reference>
<evidence type="ECO:0000259" key="2">
    <source>
        <dbReference type="Pfam" id="PF00149"/>
    </source>
</evidence>
<protein>
    <submittedName>
        <fullName evidence="3">Diadenosine tetraphosphatase</fullName>
    </submittedName>
</protein>
<proteinExistence type="predicted"/>
<feature type="region of interest" description="Disordered" evidence="1">
    <location>
        <begin position="242"/>
        <end position="273"/>
    </location>
</feature>
<evidence type="ECO:0000256" key="1">
    <source>
        <dbReference type="SAM" id="MobiDB-lite"/>
    </source>
</evidence>
<keyword evidence="4" id="KW-1185">Reference proteome</keyword>
<dbReference type="PRINTS" id="PR00114">
    <property type="entry name" value="STPHPHTASE"/>
</dbReference>